<evidence type="ECO:0000313" key="2">
    <source>
        <dbReference type="EMBL" id="RDS89220.1"/>
    </source>
</evidence>
<dbReference type="InterPro" id="IPR010985">
    <property type="entry name" value="Ribbon_hlx_hlx"/>
</dbReference>
<dbReference type="RefSeq" id="WP_115487898.1">
    <property type="nucleotide sequence ID" value="NZ_QRBA01000012.1"/>
</dbReference>
<dbReference type="InterPro" id="IPR053853">
    <property type="entry name" value="FitA-like_RHH"/>
</dbReference>
<dbReference type="Gene3D" id="1.10.1220.10">
    <property type="entry name" value="Met repressor-like"/>
    <property type="match status" value="1"/>
</dbReference>
<dbReference type="Pfam" id="PF22513">
    <property type="entry name" value="FitA-like_RHH"/>
    <property type="match status" value="1"/>
</dbReference>
<dbReference type="EMBL" id="QRBA01000012">
    <property type="protein sequence ID" value="RDS89220.1"/>
    <property type="molecule type" value="Genomic_DNA"/>
</dbReference>
<organism evidence="2 3">
    <name type="scientific">Pseudomonas fluorescens</name>
    <dbReference type="NCBI Taxonomy" id="294"/>
    <lineage>
        <taxon>Bacteria</taxon>
        <taxon>Pseudomonadati</taxon>
        <taxon>Pseudomonadota</taxon>
        <taxon>Gammaproteobacteria</taxon>
        <taxon>Pseudomonadales</taxon>
        <taxon>Pseudomonadaceae</taxon>
        <taxon>Pseudomonas</taxon>
    </lineage>
</organism>
<gene>
    <name evidence="2" type="ORF">DL347_21425</name>
</gene>
<dbReference type="SUPFAM" id="SSF47598">
    <property type="entry name" value="Ribbon-helix-helix"/>
    <property type="match status" value="1"/>
</dbReference>
<proteinExistence type="predicted"/>
<evidence type="ECO:0000313" key="3">
    <source>
        <dbReference type="Proteomes" id="UP000255541"/>
    </source>
</evidence>
<evidence type="ECO:0000259" key="1">
    <source>
        <dbReference type="Pfam" id="PF22513"/>
    </source>
</evidence>
<protein>
    <submittedName>
        <fullName evidence="2">Plasmid stabilization protein</fullName>
    </submittedName>
</protein>
<sequence length="81" mass="8881">MASLTIRNLDDSIKELLRIEAAHNGHSMEEEARLILRKSLMSVGKGRGLGSRIHARFAQAGGLDADVPARNAPIRTVEFDE</sequence>
<reference evidence="2 3" key="1">
    <citation type="submission" date="2018-07" db="EMBL/GenBank/DDBJ databases">
        <title>Draft Genome Sequence of Pseudomonas fluorescens AHK-1 associated with canker disease of kiwifruit.</title>
        <authorList>
            <person name="Wu Z."/>
        </authorList>
    </citation>
    <scope>NUCLEOTIDE SEQUENCE [LARGE SCALE GENOMIC DNA]</scope>
    <source>
        <strain evidence="2 3">AHK-1</strain>
    </source>
</reference>
<dbReference type="AlphaFoldDB" id="A0A7Z6MVU4"/>
<dbReference type="Proteomes" id="UP000255541">
    <property type="component" value="Unassembled WGS sequence"/>
</dbReference>
<dbReference type="GO" id="GO:0006355">
    <property type="term" value="P:regulation of DNA-templated transcription"/>
    <property type="evidence" value="ECO:0007669"/>
    <property type="project" value="InterPro"/>
</dbReference>
<accession>A0A7Z6MVU4</accession>
<feature type="domain" description="Antitoxin FitA-like ribbon-helix-helix" evidence="1">
    <location>
        <begin position="2"/>
        <end position="39"/>
    </location>
</feature>
<name>A0A7Z6MVU4_PSEFL</name>
<comment type="caution">
    <text evidence="2">The sequence shown here is derived from an EMBL/GenBank/DDBJ whole genome shotgun (WGS) entry which is preliminary data.</text>
</comment>
<dbReference type="InterPro" id="IPR013321">
    <property type="entry name" value="Arc_rbn_hlx_hlx"/>
</dbReference>